<name>A0A6A4PKN2_LUPAL</name>
<dbReference type="GO" id="GO:0005829">
    <property type="term" value="C:cytosol"/>
    <property type="evidence" value="ECO:0007669"/>
    <property type="project" value="TreeGrafter"/>
</dbReference>
<evidence type="ECO:0000313" key="5">
    <source>
        <dbReference type="Proteomes" id="UP000447434"/>
    </source>
</evidence>
<evidence type="ECO:0000313" key="4">
    <source>
        <dbReference type="EMBL" id="KAE9602093.1"/>
    </source>
</evidence>
<dbReference type="InterPro" id="IPR008545">
    <property type="entry name" value="Web"/>
</dbReference>
<reference evidence="5" key="1">
    <citation type="journal article" date="2020" name="Nat. Commun.">
        <title>Genome sequence of the cluster root forming white lupin.</title>
        <authorList>
            <person name="Hufnagel B."/>
            <person name="Marques A."/>
            <person name="Soriano A."/>
            <person name="Marques L."/>
            <person name="Divol F."/>
            <person name="Doumas P."/>
            <person name="Sallet E."/>
            <person name="Mancinotti D."/>
            <person name="Carrere S."/>
            <person name="Marande W."/>
            <person name="Arribat S."/>
            <person name="Keller J."/>
            <person name="Huneau C."/>
            <person name="Blein T."/>
            <person name="Aime D."/>
            <person name="Laguerre M."/>
            <person name="Taylor J."/>
            <person name="Schubert V."/>
            <person name="Nelson M."/>
            <person name="Geu-Flores F."/>
            <person name="Crespi M."/>
            <person name="Gallardo-Guerrero K."/>
            <person name="Delaux P.-M."/>
            <person name="Salse J."/>
            <person name="Berges H."/>
            <person name="Guyot R."/>
            <person name="Gouzy J."/>
            <person name="Peret B."/>
        </authorList>
    </citation>
    <scope>NUCLEOTIDE SEQUENCE [LARGE SCALE GENOMIC DNA]</scope>
    <source>
        <strain evidence="5">cv. Amiga</strain>
    </source>
</reference>
<feature type="coiled-coil region" evidence="3">
    <location>
        <begin position="402"/>
        <end position="511"/>
    </location>
</feature>
<feature type="coiled-coil region" evidence="3">
    <location>
        <begin position="338"/>
        <end position="372"/>
    </location>
</feature>
<keyword evidence="5" id="KW-1185">Reference proteome</keyword>
<dbReference type="AlphaFoldDB" id="A0A6A4PKN2"/>
<feature type="coiled-coil region" evidence="3">
    <location>
        <begin position="252"/>
        <end position="305"/>
    </location>
</feature>
<dbReference type="EMBL" id="WOCE01000012">
    <property type="protein sequence ID" value="KAE9602093.1"/>
    <property type="molecule type" value="Genomic_DNA"/>
</dbReference>
<evidence type="ECO:0000256" key="1">
    <source>
        <dbReference type="ARBA" id="ARBA00005485"/>
    </source>
</evidence>
<protein>
    <submittedName>
        <fullName evidence="4">Putative WEB family protein</fullName>
    </submittedName>
</protein>
<evidence type="ECO:0000256" key="2">
    <source>
        <dbReference type="ARBA" id="ARBA00023054"/>
    </source>
</evidence>
<organism evidence="4 5">
    <name type="scientific">Lupinus albus</name>
    <name type="common">White lupine</name>
    <name type="synonym">Lupinus termis</name>
    <dbReference type="NCBI Taxonomy" id="3870"/>
    <lineage>
        <taxon>Eukaryota</taxon>
        <taxon>Viridiplantae</taxon>
        <taxon>Streptophyta</taxon>
        <taxon>Embryophyta</taxon>
        <taxon>Tracheophyta</taxon>
        <taxon>Spermatophyta</taxon>
        <taxon>Magnoliopsida</taxon>
        <taxon>eudicotyledons</taxon>
        <taxon>Gunneridae</taxon>
        <taxon>Pentapetalae</taxon>
        <taxon>rosids</taxon>
        <taxon>fabids</taxon>
        <taxon>Fabales</taxon>
        <taxon>Fabaceae</taxon>
        <taxon>Papilionoideae</taxon>
        <taxon>50 kb inversion clade</taxon>
        <taxon>genistoids sensu lato</taxon>
        <taxon>core genistoids</taxon>
        <taxon>Genisteae</taxon>
        <taxon>Lupinus</taxon>
    </lineage>
</organism>
<dbReference type="PANTHER" id="PTHR32054">
    <property type="entry name" value="HEAVY CHAIN, PUTATIVE, EXPRESSED-RELATED-RELATED"/>
    <property type="match status" value="1"/>
</dbReference>
<dbReference type="Proteomes" id="UP000447434">
    <property type="component" value="Chromosome 12"/>
</dbReference>
<proteinExistence type="inferred from homology"/>
<dbReference type="Pfam" id="PF05701">
    <property type="entry name" value="WEMBL"/>
    <property type="match status" value="1"/>
</dbReference>
<dbReference type="OrthoDB" id="1933125at2759"/>
<accession>A0A6A4PKN2</accession>
<gene>
    <name evidence="4" type="ORF">Lalb_Chr12g0195931</name>
</gene>
<comment type="caution">
    <text evidence="4">The sequence shown here is derived from an EMBL/GenBank/DDBJ whole genome shotgun (WGS) entry which is preliminary data.</text>
</comment>
<dbReference type="GO" id="GO:0009903">
    <property type="term" value="P:chloroplast avoidance movement"/>
    <property type="evidence" value="ECO:0007669"/>
    <property type="project" value="TreeGrafter"/>
</dbReference>
<dbReference type="PANTHER" id="PTHR32054:SF33">
    <property type="entry name" value="WEB FAMILY PLANT PROTEIN"/>
    <property type="match status" value="1"/>
</dbReference>
<comment type="similarity">
    <text evidence="1">Belongs to the WEB family.</text>
</comment>
<evidence type="ECO:0000256" key="3">
    <source>
        <dbReference type="SAM" id="Coils"/>
    </source>
</evidence>
<dbReference type="GO" id="GO:0009904">
    <property type="term" value="P:chloroplast accumulation movement"/>
    <property type="evidence" value="ECO:0007669"/>
    <property type="project" value="TreeGrafter"/>
</dbReference>
<sequence length="577" mass="65462">MLICRLYYFQKMKNMTKSGSPRGGEVGEIDTRAPFHSVKAAVSLFGEVAVSRDRFYVKRRSSENVFEKETHLILAQRELNNIKKQLDIGETTKAKALSDLESATMNLQNLTTMLISVRETKQSAMDAAEVVKNQSKRLEKALSLKAVGFEAWKGEIEHARKEYLKTVAELDASKQELTKIRQDYDSALEAKLAAFHTAGEAERAVKLNSERVTELSREIASMNASIEQLKFVSDEQTQEEEEDVMGQKESQLSFYKTAKEEALEKLESLKNEYDPQLIQSLDTKLTDSTLEIESLQEQLKKLHASEMDSVKLITSELKEATKTLQCIASEEISLKNLVFSLSTELKQVKKERDEVKEKQRAAEALADKLSGELQLRMEEARPQPGSVEEQEANIFYEQSLKIVKLSSETENAIREAEEMRRKAHELKQEAEKSQVMAEQVLKKVQLVLEEVKEAKAEEQRAIEKIKIMSKGEGKVSKSKFSGKIKLTNVEYESLSGKVKEGEKMVEKKEEDVMTEVKAILRRKTKVETKVEANLKTIEIIKASTEMALWNAEIADSAKVAIESELRRFGQKEQKCVC</sequence>
<keyword evidence="2 3" id="KW-0175">Coiled coil</keyword>
<feature type="coiled-coil region" evidence="3">
    <location>
        <begin position="121"/>
        <end position="190"/>
    </location>
</feature>